<dbReference type="Gene3D" id="3.30.70.20">
    <property type="match status" value="1"/>
</dbReference>
<keyword evidence="7" id="KW-1185">Reference proteome</keyword>
<evidence type="ECO:0000256" key="2">
    <source>
        <dbReference type="ARBA" id="ARBA00022723"/>
    </source>
</evidence>
<organism evidence="6 7">
    <name type="scientific">Virgisporangium aurantiacum</name>
    <dbReference type="NCBI Taxonomy" id="175570"/>
    <lineage>
        <taxon>Bacteria</taxon>
        <taxon>Bacillati</taxon>
        <taxon>Actinomycetota</taxon>
        <taxon>Actinomycetes</taxon>
        <taxon>Micromonosporales</taxon>
        <taxon>Micromonosporaceae</taxon>
        <taxon>Virgisporangium</taxon>
    </lineage>
</organism>
<dbReference type="Proteomes" id="UP000612585">
    <property type="component" value="Unassembled WGS sequence"/>
</dbReference>
<dbReference type="InterPro" id="IPR017896">
    <property type="entry name" value="4Fe4S_Fe-S-bd"/>
</dbReference>
<evidence type="ECO:0000256" key="3">
    <source>
        <dbReference type="ARBA" id="ARBA00023004"/>
    </source>
</evidence>
<dbReference type="PROSITE" id="PS51379">
    <property type="entry name" value="4FE4S_FER_2"/>
    <property type="match status" value="2"/>
</dbReference>
<dbReference type="RefSeq" id="WP_203989933.1">
    <property type="nucleotide sequence ID" value="NZ_BOPG01000012.1"/>
</dbReference>
<gene>
    <name evidence="6" type="ORF">Vau01_021210</name>
</gene>
<evidence type="ECO:0000256" key="4">
    <source>
        <dbReference type="ARBA" id="ARBA00023014"/>
    </source>
</evidence>
<name>A0A8J3Z437_9ACTN</name>
<feature type="domain" description="4Fe-4S ferredoxin-type" evidence="5">
    <location>
        <begin position="42"/>
        <end position="70"/>
    </location>
</feature>
<feature type="domain" description="4Fe-4S ferredoxin-type" evidence="5">
    <location>
        <begin position="6"/>
        <end position="35"/>
    </location>
</feature>
<dbReference type="SUPFAM" id="SSF54862">
    <property type="entry name" value="4Fe-4S ferredoxins"/>
    <property type="match status" value="1"/>
</dbReference>
<protein>
    <submittedName>
        <fullName evidence="6">Ferredoxin</fullName>
    </submittedName>
</protein>
<sequence>MKTSRGTLVIDVDKCKGCELCIAACPPDVLVMSSTVNEIGYRYPELTPGCTGCTACQMVCPDFVFTVYRTTS</sequence>
<evidence type="ECO:0000313" key="7">
    <source>
        <dbReference type="Proteomes" id="UP000612585"/>
    </source>
</evidence>
<dbReference type="InterPro" id="IPR017900">
    <property type="entry name" value="4Fe4S_Fe_S_CS"/>
</dbReference>
<keyword evidence="2" id="KW-0479">Metal-binding</keyword>
<keyword evidence="1" id="KW-0004">4Fe-4S</keyword>
<dbReference type="EMBL" id="BOPG01000012">
    <property type="protein sequence ID" value="GIJ54605.1"/>
    <property type="molecule type" value="Genomic_DNA"/>
</dbReference>
<evidence type="ECO:0000313" key="6">
    <source>
        <dbReference type="EMBL" id="GIJ54605.1"/>
    </source>
</evidence>
<proteinExistence type="predicted"/>
<dbReference type="PANTHER" id="PTHR43687:SF4">
    <property type="entry name" value="BLR5484 PROTEIN"/>
    <property type="match status" value="1"/>
</dbReference>
<comment type="caution">
    <text evidence="6">The sequence shown here is derived from an EMBL/GenBank/DDBJ whole genome shotgun (WGS) entry which is preliminary data.</text>
</comment>
<evidence type="ECO:0000256" key="1">
    <source>
        <dbReference type="ARBA" id="ARBA00022485"/>
    </source>
</evidence>
<reference evidence="6" key="1">
    <citation type="submission" date="2021-01" db="EMBL/GenBank/DDBJ databases">
        <title>Whole genome shotgun sequence of Virgisporangium aurantiacum NBRC 16421.</title>
        <authorList>
            <person name="Komaki H."/>
            <person name="Tamura T."/>
        </authorList>
    </citation>
    <scope>NUCLEOTIDE SEQUENCE</scope>
    <source>
        <strain evidence="6">NBRC 16421</strain>
    </source>
</reference>
<dbReference type="InterPro" id="IPR050572">
    <property type="entry name" value="Fe-S_Ferredoxin"/>
</dbReference>
<keyword evidence="3" id="KW-0408">Iron</keyword>
<dbReference type="PROSITE" id="PS00198">
    <property type="entry name" value="4FE4S_FER_1"/>
    <property type="match status" value="2"/>
</dbReference>
<dbReference type="AlphaFoldDB" id="A0A8J3Z437"/>
<dbReference type="PANTHER" id="PTHR43687">
    <property type="entry name" value="ADENYLYLSULFATE REDUCTASE, BETA SUBUNIT"/>
    <property type="match status" value="1"/>
</dbReference>
<dbReference type="Pfam" id="PF12838">
    <property type="entry name" value="Fer4_7"/>
    <property type="match status" value="1"/>
</dbReference>
<keyword evidence="4" id="KW-0411">Iron-sulfur</keyword>
<evidence type="ECO:0000259" key="5">
    <source>
        <dbReference type="PROSITE" id="PS51379"/>
    </source>
</evidence>
<dbReference type="GO" id="GO:0051539">
    <property type="term" value="F:4 iron, 4 sulfur cluster binding"/>
    <property type="evidence" value="ECO:0007669"/>
    <property type="project" value="UniProtKB-KW"/>
</dbReference>
<dbReference type="GO" id="GO:0046872">
    <property type="term" value="F:metal ion binding"/>
    <property type="evidence" value="ECO:0007669"/>
    <property type="project" value="UniProtKB-KW"/>
</dbReference>
<accession>A0A8J3Z437</accession>